<proteinExistence type="predicted"/>
<evidence type="ECO:0000313" key="1">
    <source>
        <dbReference type="EMBL" id="CAA7261777.1"/>
    </source>
</evidence>
<accession>A0A8S0XP97</accession>
<sequence length="283" mass="32113">MSKLTIVETLIFPHGTLAVSPVIGEPLLSQQLPSGCVFPQSPSTVHSQKPGPTVQNILAQFSALIERSSPRGISIHINKKDTLEHDEPLLELLLQSSKRWEQVKMWVTDATYRQFSPIKGRLPRLRSLEFSFNRGLQNVPFVDLFENAPRSEVVSSPFLVNFPLAQLAYFEQDLLHPILLQSLLPVARCLQALVFTSRSAAFDTFPELNAGPFTINTLECLIINFFGGQDYSRLVDILILPVLTELVIRSFAEQSIISHVTDMFRRSRPNWFFTMKPYFATRR</sequence>
<dbReference type="AlphaFoldDB" id="A0A8S0XP97"/>
<gene>
    <name evidence="1" type="ORF">AAE3_LOCUS3870</name>
</gene>
<reference evidence="1 2" key="1">
    <citation type="submission" date="2020-01" db="EMBL/GenBank/DDBJ databases">
        <authorList>
            <person name="Gupta K D."/>
        </authorList>
    </citation>
    <scope>NUCLEOTIDE SEQUENCE [LARGE SCALE GENOMIC DNA]</scope>
</reference>
<keyword evidence="2" id="KW-1185">Reference proteome</keyword>
<dbReference type="Proteomes" id="UP000467700">
    <property type="component" value="Unassembled WGS sequence"/>
</dbReference>
<dbReference type="EMBL" id="CACVBS010000034">
    <property type="protein sequence ID" value="CAA7261777.1"/>
    <property type="molecule type" value="Genomic_DNA"/>
</dbReference>
<protein>
    <submittedName>
        <fullName evidence="1">Uncharacterized protein</fullName>
    </submittedName>
</protein>
<name>A0A8S0XP97_CYCAE</name>
<organism evidence="1 2">
    <name type="scientific">Cyclocybe aegerita</name>
    <name type="common">Black poplar mushroom</name>
    <name type="synonym">Agrocybe aegerita</name>
    <dbReference type="NCBI Taxonomy" id="1973307"/>
    <lineage>
        <taxon>Eukaryota</taxon>
        <taxon>Fungi</taxon>
        <taxon>Dikarya</taxon>
        <taxon>Basidiomycota</taxon>
        <taxon>Agaricomycotina</taxon>
        <taxon>Agaricomycetes</taxon>
        <taxon>Agaricomycetidae</taxon>
        <taxon>Agaricales</taxon>
        <taxon>Agaricineae</taxon>
        <taxon>Bolbitiaceae</taxon>
        <taxon>Cyclocybe</taxon>
    </lineage>
</organism>
<evidence type="ECO:0000313" key="2">
    <source>
        <dbReference type="Proteomes" id="UP000467700"/>
    </source>
</evidence>
<comment type="caution">
    <text evidence="1">The sequence shown here is derived from an EMBL/GenBank/DDBJ whole genome shotgun (WGS) entry which is preliminary data.</text>
</comment>